<dbReference type="AlphaFoldDB" id="A0A2P8HVS7"/>
<dbReference type="RefSeq" id="WP_106527492.1">
    <property type="nucleotide sequence ID" value="NZ_PYAW01000001.1"/>
</dbReference>
<comment type="caution">
    <text evidence="1">The sequence shown here is derived from an EMBL/GenBank/DDBJ whole genome shotgun (WGS) entry which is preliminary data.</text>
</comment>
<dbReference type="EMBL" id="PYAW01000001">
    <property type="protein sequence ID" value="PSL50341.1"/>
    <property type="molecule type" value="Genomic_DNA"/>
</dbReference>
<evidence type="ECO:0000313" key="1">
    <source>
        <dbReference type="EMBL" id="PSL50341.1"/>
    </source>
</evidence>
<proteinExistence type="predicted"/>
<accession>A0A2P8HVS7</accession>
<reference evidence="1 2" key="1">
    <citation type="submission" date="2018-03" db="EMBL/GenBank/DDBJ databases">
        <title>Genomic Encyclopedia of Archaeal and Bacterial Type Strains, Phase II (KMG-II): from individual species to whole genera.</title>
        <authorList>
            <person name="Goeker M."/>
        </authorList>
    </citation>
    <scope>NUCLEOTIDE SEQUENCE [LARGE SCALE GENOMIC DNA]</scope>
    <source>
        <strain evidence="1 2">DSM 24859</strain>
    </source>
</reference>
<sequence>MKTVFDKTTRDELINRINMLNENSTAQWGKMNLYQMVKHCRLWEEMILGKKKYKRIFMGRLLGRMALKSSTKDEKPMMHNAITIPELRIKETGDFSSERKKWIALIEEHEHFSNPDFVHPFFGKMTKEQIGYHAYKHTDHHLRQFNC</sequence>
<protein>
    <submittedName>
        <fullName evidence="1">Uncharacterized protein DUF1569</fullName>
    </submittedName>
</protein>
<dbReference type="Gene3D" id="1.20.120.450">
    <property type="entry name" value="dinb family like domain"/>
    <property type="match status" value="1"/>
</dbReference>
<dbReference type="SUPFAM" id="SSF109854">
    <property type="entry name" value="DinB/YfiT-like putative metalloenzymes"/>
    <property type="match status" value="1"/>
</dbReference>
<evidence type="ECO:0000313" key="2">
    <source>
        <dbReference type="Proteomes" id="UP000240971"/>
    </source>
</evidence>
<name>A0A2P8HVS7_CHINA</name>
<organism evidence="1 2">
    <name type="scientific">Chitinophaga niastensis</name>
    <dbReference type="NCBI Taxonomy" id="536980"/>
    <lineage>
        <taxon>Bacteria</taxon>
        <taxon>Pseudomonadati</taxon>
        <taxon>Bacteroidota</taxon>
        <taxon>Chitinophagia</taxon>
        <taxon>Chitinophagales</taxon>
        <taxon>Chitinophagaceae</taxon>
        <taxon>Chitinophaga</taxon>
    </lineage>
</organism>
<gene>
    <name evidence="1" type="ORF">CLV51_1011686</name>
</gene>
<dbReference type="Pfam" id="PF07606">
    <property type="entry name" value="DUF1569"/>
    <property type="match status" value="1"/>
</dbReference>
<dbReference type="InterPro" id="IPR011463">
    <property type="entry name" value="DUF1569"/>
</dbReference>
<dbReference type="InterPro" id="IPR034660">
    <property type="entry name" value="DinB/YfiT-like"/>
</dbReference>
<dbReference type="OrthoDB" id="2599194at2"/>
<dbReference type="Proteomes" id="UP000240971">
    <property type="component" value="Unassembled WGS sequence"/>
</dbReference>
<keyword evidence="2" id="KW-1185">Reference proteome</keyword>